<evidence type="ECO:0000256" key="1">
    <source>
        <dbReference type="SAM" id="MobiDB-lite"/>
    </source>
</evidence>
<accession>A0A0C9VKG2</accession>
<evidence type="ECO:0000313" key="3">
    <source>
        <dbReference type="Proteomes" id="UP000053820"/>
    </source>
</evidence>
<feature type="non-terminal residue" evidence="2">
    <location>
        <position position="1"/>
    </location>
</feature>
<dbReference type="OrthoDB" id="3223825at2759"/>
<dbReference type="AlphaFoldDB" id="A0A0C9VKG2"/>
<feature type="region of interest" description="Disordered" evidence="1">
    <location>
        <begin position="1"/>
        <end position="21"/>
    </location>
</feature>
<keyword evidence="3" id="KW-1185">Reference proteome</keyword>
<organism evidence="2 3">
    <name type="scientific">Hydnomerulius pinastri MD-312</name>
    <dbReference type="NCBI Taxonomy" id="994086"/>
    <lineage>
        <taxon>Eukaryota</taxon>
        <taxon>Fungi</taxon>
        <taxon>Dikarya</taxon>
        <taxon>Basidiomycota</taxon>
        <taxon>Agaricomycotina</taxon>
        <taxon>Agaricomycetes</taxon>
        <taxon>Agaricomycetidae</taxon>
        <taxon>Boletales</taxon>
        <taxon>Boletales incertae sedis</taxon>
        <taxon>Leucogyrophana</taxon>
    </lineage>
</organism>
<protein>
    <submittedName>
        <fullName evidence="2">Unplaced genomic scaffold scaffold_185, whole genome shotgun sequence</fullName>
    </submittedName>
</protein>
<gene>
    <name evidence="2" type="ORF">HYDPIDRAFT_56796</name>
</gene>
<name>A0A0C9VKG2_9AGAM</name>
<dbReference type="EMBL" id="KN840019">
    <property type="protein sequence ID" value="KIJ58005.1"/>
    <property type="molecule type" value="Genomic_DNA"/>
</dbReference>
<dbReference type="HOGENOM" id="CLU_035160_1_0_1"/>
<dbReference type="Proteomes" id="UP000053820">
    <property type="component" value="Unassembled WGS sequence"/>
</dbReference>
<proteinExistence type="predicted"/>
<sequence>TWQTRNPGQPVIQPRAAPPRQTAAEKASRGIVKAQNATKAKLLDNAIEAFMKEQKSKLEALARQHDVTVDHVKQLIGGETHYHTTCKAQLRNALVHAKALEVNKDRPIGSKFSMAEIQKMVQEDLKTRTVTCTEEEEYIAQLAEHRHVKVHGIRANNTAAARDVLVTVDRVATELENLRDRTGIYATLFVTHGHINDSIQSTWASTDNSADFWDDVIQKPIADIASQYEQWACTQNQSRSLFLSESVSPSLIADLMPDLITGKGDIPMNYLNYDKGIVQAYGVQLINWPPTVKFANPSTIGTVVEIRRLRDTLKTGTCTWKKLSRRELDAHSAEVASRIATGEVVKKRRKKRSDAGVARK</sequence>
<evidence type="ECO:0000313" key="2">
    <source>
        <dbReference type="EMBL" id="KIJ58005.1"/>
    </source>
</evidence>
<reference evidence="2 3" key="1">
    <citation type="submission" date="2014-04" db="EMBL/GenBank/DDBJ databases">
        <title>Evolutionary Origins and Diversification of the Mycorrhizal Mutualists.</title>
        <authorList>
            <consortium name="DOE Joint Genome Institute"/>
            <consortium name="Mycorrhizal Genomics Consortium"/>
            <person name="Kohler A."/>
            <person name="Kuo A."/>
            <person name="Nagy L.G."/>
            <person name="Floudas D."/>
            <person name="Copeland A."/>
            <person name="Barry K.W."/>
            <person name="Cichocki N."/>
            <person name="Veneault-Fourrey C."/>
            <person name="LaButti K."/>
            <person name="Lindquist E.A."/>
            <person name="Lipzen A."/>
            <person name="Lundell T."/>
            <person name="Morin E."/>
            <person name="Murat C."/>
            <person name="Riley R."/>
            <person name="Ohm R."/>
            <person name="Sun H."/>
            <person name="Tunlid A."/>
            <person name="Henrissat B."/>
            <person name="Grigoriev I.V."/>
            <person name="Hibbett D.S."/>
            <person name="Martin F."/>
        </authorList>
    </citation>
    <scope>NUCLEOTIDE SEQUENCE [LARGE SCALE GENOMIC DNA]</scope>
    <source>
        <strain evidence="2 3">MD-312</strain>
    </source>
</reference>
<feature type="non-terminal residue" evidence="2">
    <location>
        <position position="360"/>
    </location>
</feature>